<evidence type="ECO:0000256" key="1">
    <source>
        <dbReference type="SAM" id="Phobius"/>
    </source>
</evidence>
<accession>A0A0C7T009</accession>
<keyword evidence="1" id="KW-0812">Transmembrane</keyword>
<feature type="transmembrane region" description="Helical" evidence="1">
    <location>
        <begin position="12"/>
        <end position="43"/>
    </location>
</feature>
<gene>
    <name evidence="2" type="ORF">R28058_14681</name>
</gene>
<reference evidence="2 3" key="1">
    <citation type="submission" date="2015-01" db="EMBL/GenBank/DDBJ databases">
        <authorList>
            <person name="Aslett A.Martin."/>
            <person name="De Silva Nishadi"/>
        </authorList>
    </citation>
    <scope>NUCLEOTIDE SEQUENCE [LARGE SCALE GENOMIC DNA]</scope>
    <source>
        <strain evidence="2 3">R28058</strain>
    </source>
</reference>
<name>A0A0C7T009_PARSO</name>
<protein>
    <recommendedName>
        <fullName evidence="4">Bacterial inner membrane family protein</fullName>
    </recommendedName>
</protein>
<dbReference type="RefSeq" id="WP_055341964.1">
    <property type="nucleotide sequence ID" value="NZ_CDNI01000003.1"/>
</dbReference>
<dbReference type="AlphaFoldDB" id="A0A0C7T009"/>
<keyword evidence="1" id="KW-1133">Transmembrane helix</keyword>
<sequence length="78" mass="8903">MFSVDYIEYVGYLASIIIAISLMMTSIIRLRIINSIGCFLFIIYGVKVYAYPVAIANAVIILINIYNLYKLKGIKKFK</sequence>
<evidence type="ECO:0000313" key="2">
    <source>
        <dbReference type="EMBL" id="CEQ03735.1"/>
    </source>
</evidence>
<dbReference type="OrthoDB" id="677174at2"/>
<feature type="transmembrane region" description="Helical" evidence="1">
    <location>
        <begin position="49"/>
        <end position="69"/>
    </location>
</feature>
<evidence type="ECO:0000313" key="3">
    <source>
        <dbReference type="Proteomes" id="UP000049127"/>
    </source>
</evidence>
<dbReference type="EMBL" id="CEKZ01000003">
    <property type="protein sequence ID" value="CEQ03735.1"/>
    <property type="molecule type" value="Genomic_DNA"/>
</dbReference>
<organism evidence="2 3">
    <name type="scientific">Paraclostridium sordellii</name>
    <name type="common">Clostridium sordellii</name>
    <dbReference type="NCBI Taxonomy" id="1505"/>
    <lineage>
        <taxon>Bacteria</taxon>
        <taxon>Bacillati</taxon>
        <taxon>Bacillota</taxon>
        <taxon>Clostridia</taxon>
        <taxon>Peptostreptococcales</taxon>
        <taxon>Peptostreptococcaceae</taxon>
        <taxon>Paraclostridium</taxon>
    </lineage>
</organism>
<proteinExistence type="predicted"/>
<evidence type="ECO:0008006" key="4">
    <source>
        <dbReference type="Google" id="ProtNLM"/>
    </source>
</evidence>
<keyword evidence="1" id="KW-0472">Membrane</keyword>
<dbReference type="Proteomes" id="UP000049127">
    <property type="component" value="Unassembled WGS sequence"/>
</dbReference>